<dbReference type="PANTHER" id="PTHR12358:SF106">
    <property type="entry name" value="LIPID KINASE YEGS"/>
    <property type="match status" value="1"/>
</dbReference>
<evidence type="ECO:0000259" key="2">
    <source>
        <dbReference type="PROSITE" id="PS50146"/>
    </source>
</evidence>
<dbReference type="Pfam" id="PF00781">
    <property type="entry name" value="DAGK_cat"/>
    <property type="match status" value="1"/>
</dbReference>
<dbReference type="InterPro" id="IPR017438">
    <property type="entry name" value="ATP-NAD_kinase_N"/>
</dbReference>
<dbReference type="EMBL" id="UINC01215596">
    <property type="protein sequence ID" value="SVE41354.1"/>
    <property type="molecule type" value="Genomic_DNA"/>
</dbReference>
<feature type="non-terminal residue" evidence="3">
    <location>
        <position position="197"/>
    </location>
</feature>
<dbReference type="InterPro" id="IPR050187">
    <property type="entry name" value="Lipid_Phosphate_FormReg"/>
</dbReference>
<dbReference type="GO" id="GO:0016301">
    <property type="term" value="F:kinase activity"/>
    <property type="evidence" value="ECO:0007669"/>
    <property type="project" value="InterPro"/>
</dbReference>
<dbReference type="SUPFAM" id="SSF111331">
    <property type="entry name" value="NAD kinase/diacylglycerol kinase-like"/>
    <property type="match status" value="1"/>
</dbReference>
<proteinExistence type="predicted"/>
<dbReference type="InterPro" id="IPR001206">
    <property type="entry name" value="Diacylglycerol_kinase_cat_dom"/>
</dbReference>
<sequence>MVAKNNSTGDKLSDAEQNVQAPPVLVLNPTAARGKAGGTWRRVRDELGSWSATPTVIETEYSGHGTEIARSAVTAGSGLVIAAGGDGTANEVVQGLMEVEASTAGTAFAHLPLGTGCDLARGLGLPLNPTRILRGLRTGRNIRIDVGVAEMSAGRDKVRRYFLNGATVGLGPAVALRVKSSKWLQRFGKHAYALAAL</sequence>
<dbReference type="PROSITE" id="PS50146">
    <property type="entry name" value="DAGK"/>
    <property type="match status" value="1"/>
</dbReference>
<feature type="compositionally biased region" description="Polar residues" evidence="1">
    <location>
        <begin position="1"/>
        <end position="20"/>
    </location>
</feature>
<evidence type="ECO:0000313" key="3">
    <source>
        <dbReference type="EMBL" id="SVE41354.1"/>
    </source>
</evidence>
<feature type="non-terminal residue" evidence="3">
    <location>
        <position position="1"/>
    </location>
</feature>
<accession>A0A383DAJ8</accession>
<dbReference type="Gene3D" id="3.40.50.10330">
    <property type="entry name" value="Probable inorganic polyphosphate/atp-NAD kinase, domain 1"/>
    <property type="match status" value="1"/>
</dbReference>
<dbReference type="SMART" id="SM00046">
    <property type="entry name" value="DAGKc"/>
    <property type="match status" value="1"/>
</dbReference>
<protein>
    <recommendedName>
        <fullName evidence="2">DAGKc domain-containing protein</fullName>
    </recommendedName>
</protein>
<dbReference type="AlphaFoldDB" id="A0A383DAJ8"/>
<gene>
    <name evidence="3" type="ORF">METZ01_LOCUS494208</name>
</gene>
<evidence type="ECO:0000256" key="1">
    <source>
        <dbReference type="SAM" id="MobiDB-lite"/>
    </source>
</evidence>
<organism evidence="3">
    <name type="scientific">marine metagenome</name>
    <dbReference type="NCBI Taxonomy" id="408172"/>
    <lineage>
        <taxon>unclassified sequences</taxon>
        <taxon>metagenomes</taxon>
        <taxon>ecological metagenomes</taxon>
    </lineage>
</organism>
<dbReference type="InterPro" id="IPR016064">
    <property type="entry name" value="NAD/diacylglycerol_kinase_sf"/>
</dbReference>
<feature type="domain" description="DAGKc" evidence="2">
    <location>
        <begin position="19"/>
        <end position="154"/>
    </location>
</feature>
<name>A0A383DAJ8_9ZZZZ</name>
<reference evidence="3" key="1">
    <citation type="submission" date="2018-05" db="EMBL/GenBank/DDBJ databases">
        <authorList>
            <person name="Lanie J.A."/>
            <person name="Ng W.-L."/>
            <person name="Kazmierczak K.M."/>
            <person name="Andrzejewski T.M."/>
            <person name="Davidsen T.M."/>
            <person name="Wayne K.J."/>
            <person name="Tettelin H."/>
            <person name="Glass J.I."/>
            <person name="Rusch D."/>
            <person name="Podicherti R."/>
            <person name="Tsui H.-C.T."/>
            <person name="Winkler M.E."/>
        </authorList>
    </citation>
    <scope>NUCLEOTIDE SEQUENCE</scope>
</reference>
<dbReference type="PANTHER" id="PTHR12358">
    <property type="entry name" value="SPHINGOSINE KINASE"/>
    <property type="match status" value="1"/>
</dbReference>
<feature type="region of interest" description="Disordered" evidence="1">
    <location>
        <begin position="1"/>
        <end position="24"/>
    </location>
</feature>
<dbReference type="GO" id="GO:0005886">
    <property type="term" value="C:plasma membrane"/>
    <property type="evidence" value="ECO:0007669"/>
    <property type="project" value="TreeGrafter"/>
</dbReference>